<evidence type="ECO:0000259" key="4">
    <source>
        <dbReference type="PROSITE" id="PS50075"/>
    </source>
</evidence>
<reference evidence="5 6" key="1">
    <citation type="submission" date="2020-08" db="EMBL/GenBank/DDBJ databases">
        <title>Sequencing the genomes of 1000 actinobacteria strains.</title>
        <authorList>
            <person name="Klenk H.-P."/>
        </authorList>
    </citation>
    <scope>NUCLEOTIDE SEQUENCE [LARGE SCALE GENOMIC DNA]</scope>
    <source>
        <strain evidence="5 6">DSM 45486</strain>
    </source>
</reference>
<dbReference type="Pfam" id="PF00550">
    <property type="entry name" value="PP-binding"/>
    <property type="match status" value="1"/>
</dbReference>
<dbReference type="InterPro" id="IPR009081">
    <property type="entry name" value="PP-bd_ACP"/>
</dbReference>
<keyword evidence="5" id="KW-0808">Transferase</keyword>
<sequence>MTVSSLPDLPVPNTPALPADDVADSLTRHEWAGLMNTHNLADGHARQAQTPRMREVVARLPELYTTADEVPQLTLQREFEEAFYGLAGQHSVVTRERRPLHHYSSSLSIEVVANYLREKGSRVSLLHPTFDNIPAILRRHQVPLTPITERIFTEPDDPAFYRDTDAIFLVTPNNPTGADPAPDVMRTIARRCVEHDVLLIVDYSFRFFSAHLADWDQYAYFESIGLRHIGIEDTGKTWPTLDLKIGSLIADARVYPRLQEITDDLLLNVSPFIFALIRDYVDADRELSSRQVGAVNRGVLERALEGGPVTPVPAAGPMSVAWLRLPEGWRADDLCDWLTEQEVSVLPGWPFFWADHSAGEGFVRVALMRSEGDFADSARALAEALERYASRGQGAPDTGVDTDALVLRLAAELLERPDATLADDFFALGGDSMSAMHLVGRIAKETGLPLRVKAMFDGPVLGDLAARVRELRERSAAAGTQAPADPLDRLRMSFAARQPGA</sequence>
<dbReference type="InterPro" id="IPR015421">
    <property type="entry name" value="PyrdxlP-dep_Trfase_major"/>
</dbReference>
<dbReference type="GO" id="GO:0030170">
    <property type="term" value="F:pyridoxal phosphate binding"/>
    <property type="evidence" value="ECO:0007669"/>
    <property type="project" value="InterPro"/>
</dbReference>
<dbReference type="PROSITE" id="PS00012">
    <property type="entry name" value="PHOSPHOPANTETHEINE"/>
    <property type="match status" value="1"/>
</dbReference>
<feature type="domain" description="Carrier" evidence="4">
    <location>
        <begin position="397"/>
        <end position="472"/>
    </location>
</feature>
<dbReference type="InterPro" id="IPR020806">
    <property type="entry name" value="PKS_PP-bd"/>
</dbReference>
<evidence type="ECO:0000313" key="5">
    <source>
        <dbReference type="EMBL" id="MBB5805004.1"/>
    </source>
</evidence>
<dbReference type="GO" id="GO:0008483">
    <property type="term" value="F:transaminase activity"/>
    <property type="evidence" value="ECO:0007669"/>
    <property type="project" value="UniProtKB-KW"/>
</dbReference>
<dbReference type="InterPro" id="IPR015424">
    <property type="entry name" value="PyrdxlP-dep_Trfase"/>
</dbReference>
<dbReference type="GO" id="GO:0031177">
    <property type="term" value="F:phosphopantetheine binding"/>
    <property type="evidence" value="ECO:0007669"/>
    <property type="project" value="InterPro"/>
</dbReference>
<accession>A0A7W9M2I6</accession>
<dbReference type="RefSeq" id="WP_184923222.1">
    <property type="nucleotide sequence ID" value="NZ_JACHMO010000001.1"/>
</dbReference>
<feature type="region of interest" description="Disordered" evidence="3">
    <location>
        <begin position="1"/>
        <end position="20"/>
    </location>
</feature>
<dbReference type="InterPro" id="IPR006162">
    <property type="entry name" value="Ppantetheine_attach_site"/>
</dbReference>
<dbReference type="Pfam" id="PF00155">
    <property type="entry name" value="Aminotran_1_2"/>
    <property type="match status" value="1"/>
</dbReference>
<keyword evidence="6" id="KW-1185">Reference proteome</keyword>
<dbReference type="Gene3D" id="1.10.1200.10">
    <property type="entry name" value="ACP-like"/>
    <property type="match status" value="1"/>
</dbReference>
<keyword evidence="5" id="KW-0032">Aminotransferase</keyword>
<dbReference type="InterPro" id="IPR036736">
    <property type="entry name" value="ACP-like_sf"/>
</dbReference>
<keyword evidence="2" id="KW-0597">Phosphoprotein</keyword>
<dbReference type="SUPFAM" id="SSF47336">
    <property type="entry name" value="ACP-like"/>
    <property type="match status" value="1"/>
</dbReference>
<dbReference type="Gene3D" id="3.90.1150.10">
    <property type="entry name" value="Aspartate Aminotransferase, domain 1"/>
    <property type="match status" value="1"/>
</dbReference>
<gene>
    <name evidence="5" type="ORF">F4560_004772</name>
</gene>
<evidence type="ECO:0000313" key="6">
    <source>
        <dbReference type="Proteomes" id="UP000552097"/>
    </source>
</evidence>
<dbReference type="SUPFAM" id="SSF53383">
    <property type="entry name" value="PLP-dependent transferases"/>
    <property type="match status" value="1"/>
</dbReference>
<organism evidence="5 6">
    <name type="scientific">Saccharothrix ecbatanensis</name>
    <dbReference type="NCBI Taxonomy" id="1105145"/>
    <lineage>
        <taxon>Bacteria</taxon>
        <taxon>Bacillati</taxon>
        <taxon>Actinomycetota</taxon>
        <taxon>Actinomycetes</taxon>
        <taxon>Pseudonocardiales</taxon>
        <taxon>Pseudonocardiaceae</taxon>
        <taxon>Saccharothrix</taxon>
    </lineage>
</organism>
<dbReference type="PANTHER" id="PTHR43510">
    <property type="entry name" value="AMINOTRANSFERASE FUNCTION, HYPOTHETICAL (EUROFUNG)"/>
    <property type="match status" value="1"/>
</dbReference>
<dbReference type="SMART" id="SM00823">
    <property type="entry name" value="PKS_PP"/>
    <property type="match status" value="1"/>
</dbReference>
<comment type="caution">
    <text evidence="5">The sequence shown here is derived from an EMBL/GenBank/DDBJ whole genome shotgun (WGS) entry which is preliminary data.</text>
</comment>
<dbReference type="CDD" id="cd00609">
    <property type="entry name" value="AAT_like"/>
    <property type="match status" value="1"/>
</dbReference>
<dbReference type="InterPro" id="IPR015422">
    <property type="entry name" value="PyrdxlP-dep_Trfase_small"/>
</dbReference>
<dbReference type="Proteomes" id="UP000552097">
    <property type="component" value="Unassembled WGS sequence"/>
</dbReference>
<dbReference type="EMBL" id="JACHMO010000001">
    <property type="protein sequence ID" value="MBB5805004.1"/>
    <property type="molecule type" value="Genomic_DNA"/>
</dbReference>
<evidence type="ECO:0000256" key="2">
    <source>
        <dbReference type="ARBA" id="ARBA00022553"/>
    </source>
</evidence>
<evidence type="ECO:0000256" key="3">
    <source>
        <dbReference type="SAM" id="MobiDB-lite"/>
    </source>
</evidence>
<name>A0A7W9M2I6_9PSEU</name>
<protein>
    <submittedName>
        <fullName evidence="5">Aspartate/methionine/tyrosine aminotransferase/acyl carrier protein</fullName>
    </submittedName>
</protein>
<keyword evidence="1" id="KW-0596">Phosphopantetheine</keyword>
<dbReference type="Gene3D" id="3.40.640.10">
    <property type="entry name" value="Type I PLP-dependent aspartate aminotransferase-like (Major domain)"/>
    <property type="match status" value="1"/>
</dbReference>
<dbReference type="AlphaFoldDB" id="A0A7W9M2I6"/>
<dbReference type="InterPro" id="IPR004839">
    <property type="entry name" value="Aminotransferase_I/II_large"/>
</dbReference>
<dbReference type="PANTHER" id="PTHR43510:SF1">
    <property type="entry name" value="AMINOTRANSFERASE FUNCTION, HYPOTHETICAL (EUROFUNG)"/>
    <property type="match status" value="1"/>
</dbReference>
<evidence type="ECO:0000256" key="1">
    <source>
        <dbReference type="ARBA" id="ARBA00022450"/>
    </source>
</evidence>
<proteinExistence type="predicted"/>
<dbReference type="PROSITE" id="PS50075">
    <property type="entry name" value="CARRIER"/>
    <property type="match status" value="1"/>
</dbReference>